<evidence type="ECO:0000256" key="1">
    <source>
        <dbReference type="SAM" id="SignalP"/>
    </source>
</evidence>
<keyword evidence="1" id="KW-0732">Signal</keyword>
<sequence length="313" mass="34239">MKKVLLPIILSLLFGCSSQSPSQLSPLKVESAGIASTVESVVDSSTGPELATELARRYRDTRINCGKDSMPAFLCSGIFLRGTARADGFDVWDPSPTAIRVGGTSFSYVRSDYKMQRLAFTYNKGLIFYPILSLPAGKEKIEVLCFFPIDGASDLRTSNGCGEIPGNPGTVACASQNIRTGEQWAANYRKYVPIGHSYHGVCSFDVRDAANNLAGPNFYQGIIGGRAISPNAFEIPNDVKLKTWAPGLAKTLPIEAFFYYVRDGKSGLADVQIDQRRFKELTGSTIPIIKTIFPRTLNESMTFVYQEEDQAVN</sequence>
<dbReference type="PATRIC" id="fig|317.197.peg.4821"/>
<dbReference type="OrthoDB" id="6766953at2"/>
<comment type="caution">
    <text evidence="2">The sequence shown here is derived from an EMBL/GenBank/DDBJ whole genome shotgun (WGS) entry which is preliminary data.</text>
</comment>
<gene>
    <name evidence="2" type="ORF">ACS77_23995</name>
</gene>
<dbReference type="PROSITE" id="PS51257">
    <property type="entry name" value="PROKAR_LIPOPROTEIN"/>
    <property type="match status" value="1"/>
</dbReference>
<name>A0A0L1LYV1_PSESX</name>
<organism evidence="2 3">
    <name type="scientific">Pseudomonas syringae</name>
    <dbReference type="NCBI Taxonomy" id="317"/>
    <lineage>
        <taxon>Bacteria</taxon>
        <taxon>Pseudomonadati</taxon>
        <taxon>Pseudomonadota</taxon>
        <taxon>Gammaproteobacteria</taxon>
        <taxon>Pseudomonadales</taxon>
        <taxon>Pseudomonadaceae</taxon>
        <taxon>Pseudomonas</taxon>
    </lineage>
</organism>
<reference evidence="2 3" key="1">
    <citation type="submission" date="2015-06" db="EMBL/GenBank/DDBJ databases">
        <authorList>
            <person name="Hoefler B.C."/>
            <person name="Straight P.D."/>
        </authorList>
    </citation>
    <scope>NUCLEOTIDE SEQUENCE [LARGE SCALE GENOMIC DNA]</scope>
    <source>
        <strain evidence="2 3">Riq4</strain>
    </source>
</reference>
<dbReference type="Proteomes" id="UP000036955">
    <property type="component" value="Unassembled WGS sequence"/>
</dbReference>
<evidence type="ECO:0000313" key="2">
    <source>
        <dbReference type="EMBL" id="KNH21377.1"/>
    </source>
</evidence>
<proteinExistence type="predicted"/>
<protein>
    <recommendedName>
        <fullName evidence="4">Halovibrin HvnA</fullName>
    </recommendedName>
</protein>
<feature type="signal peptide" evidence="1">
    <location>
        <begin position="1"/>
        <end position="22"/>
    </location>
</feature>
<dbReference type="EMBL" id="LFQK01000050">
    <property type="protein sequence ID" value="KNH21377.1"/>
    <property type="molecule type" value="Genomic_DNA"/>
</dbReference>
<evidence type="ECO:0008006" key="4">
    <source>
        <dbReference type="Google" id="ProtNLM"/>
    </source>
</evidence>
<feature type="chain" id="PRO_5005555816" description="Halovibrin HvnA" evidence="1">
    <location>
        <begin position="23"/>
        <end position="313"/>
    </location>
</feature>
<dbReference type="AlphaFoldDB" id="A0A0L1LYV1"/>
<evidence type="ECO:0000313" key="3">
    <source>
        <dbReference type="Proteomes" id="UP000036955"/>
    </source>
</evidence>
<accession>A0A0L1LYV1</accession>